<organism evidence="1 2">
    <name type="scientific">Deinococcus ficus</name>
    <dbReference type="NCBI Taxonomy" id="317577"/>
    <lineage>
        <taxon>Bacteria</taxon>
        <taxon>Thermotogati</taxon>
        <taxon>Deinococcota</taxon>
        <taxon>Deinococci</taxon>
        <taxon>Deinococcales</taxon>
        <taxon>Deinococcaceae</taxon>
        <taxon>Deinococcus</taxon>
    </lineage>
</organism>
<reference evidence="1 2" key="1">
    <citation type="submission" date="2017-05" db="EMBL/GenBank/DDBJ databases">
        <title>The complete genome sequence of Deinococcus ficus isolated from the rhizosphere of the Ficus religiosa L. in Taiwan.</title>
        <authorList>
            <person name="Wu K.-M."/>
            <person name="Liao T.-L."/>
            <person name="Liu Y.-M."/>
            <person name="Young C.-C."/>
            <person name="Tsai S.-F."/>
        </authorList>
    </citation>
    <scope>NUCLEOTIDE SEQUENCE [LARGE SCALE GENOMIC DNA]</scope>
    <source>
        <strain evidence="1 2">CC-FR2-10</strain>
    </source>
</reference>
<name>A0A221SYG4_9DEIO</name>
<dbReference type="KEGG" id="dfc:DFI_12435"/>
<dbReference type="EMBL" id="CP021081">
    <property type="protein sequence ID" value="ASN81692.1"/>
    <property type="molecule type" value="Genomic_DNA"/>
</dbReference>
<dbReference type="STRING" id="317577.GCA_000419625_01442"/>
<accession>A0A221SYG4</accession>
<sequence>MNETPFMLPVGLLLSDGQLHRAGQLRPATALDEIEPIGDDRVRRNEAYYGLLLLSRVVTRLGPYSPVPPEVIAALPAADYAYLQSLYASVNGQAFSGMAPGGAVAAPTQPVTAAGPAIIETECPHCGALLELNLDEGHA</sequence>
<evidence type="ECO:0000313" key="1">
    <source>
        <dbReference type="EMBL" id="ASN81692.1"/>
    </source>
</evidence>
<evidence type="ECO:0008006" key="3">
    <source>
        <dbReference type="Google" id="ProtNLM"/>
    </source>
</evidence>
<proteinExistence type="predicted"/>
<gene>
    <name evidence="1" type="ORF">DFI_12435</name>
</gene>
<dbReference type="Proteomes" id="UP000259030">
    <property type="component" value="Chromosome"/>
</dbReference>
<protein>
    <recommendedName>
        <fullName evidence="3">Phage tail assembly protein</fullName>
    </recommendedName>
</protein>
<evidence type="ECO:0000313" key="2">
    <source>
        <dbReference type="Proteomes" id="UP000259030"/>
    </source>
</evidence>
<dbReference type="AlphaFoldDB" id="A0A221SYG4"/>
<keyword evidence="2" id="KW-1185">Reference proteome</keyword>